<sequence>MSSWPICSRSFFNPLALRSASTEILNFRLIFQRESPCFTVYLVEPGGGGSAGASADGGEAEDSAALAGGGVPQKNRAIQPVQEKRRKSFVRMRLS</sequence>
<evidence type="ECO:0000313" key="2">
    <source>
        <dbReference type="EMBL" id="VVM04999.1"/>
    </source>
</evidence>
<dbReference type="EMBL" id="CABFVA020000014">
    <property type="protein sequence ID" value="VVM04999.1"/>
    <property type="molecule type" value="Genomic_DNA"/>
</dbReference>
<accession>A0A5E6MG14</accession>
<gene>
    <name evidence="2" type="ORF">MAMT_00392</name>
</gene>
<keyword evidence="3" id="KW-1185">Reference proteome</keyword>
<evidence type="ECO:0000313" key="3">
    <source>
        <dbReference type="Proteomes" id="UP000334923"/>
    </source>
</evidence>
<proteinExistence type="predicted"/>
<name>A0A5E6MG14_9BACT</name>
<organism evidence="2 3">
    <name type="scientific">Methylacidimicrobium tartarophylax</name>
    <dbReference type="NCBI Taxonomy" id="1041768"/>
    <lineage>
        <taxon>Bacteria</taxon>
        <taxon>Pseudomonadati</taxon>
        <taxon>Verrucomicrobiota</taxon>
        <taxon>Methylacidimicrobium</taxon>
    </lineage>
</organism>
<reference evidence="2 3" key="1">
    <citation type="submission" date="2019-09" db="EMBL/GenBank/DDBJ databases">
        <authorList>
            <person name="Cremers G."/>
        </authorList>
    </citation>
    <scope>NUCLEOTIDE SEQUENCE [LARGE SCALE GENOMIC DNA]</scope>
    <source>
        <strain evidence="2">4A</strain>
    </source>
</reference>
<dbReference type="AlphaFoldDB" id="A0A5E6MG14"/>
<dbReference type="Proteomes" id="UP000334923">
    <property type="component" value="Unassembled WGS sequence"/>
</dbReference>
<protein>
    <submittedName>
        <fullName evidence="2">Uncharacterized protein</fullName>
    </submittedName>
</protein>
<evidence type="ECO:0000256" key="1">
    <source>
        <dbReference type="SAM" id="MobiDB-lite"/>
    </source>
</evidence>
<feature type="region of interest" description="Disordered" evidence="1">
    <location>
        <begin position="49"/>
        <end position="74"/>
    </location>
</feature>